<sequence length="459" mass="53215">MEMIRSLTPILLSIMETTINNLSGEMDFNTFQDKLASKLNEAGREIIRQVLEEMDRQIKEDKKRRQNWQVWRSGDTKEIVTRFGLVAYKRTYYKHKETSQYAYLVDEQAGYTPHLRVDHNVKAELVARAADLSYRKSGQVIGEQCGNISISGQTVKKAVDTFERAALPNKLKKQVKCLYIEADEDHVACQRGRGFEVRLVYIHEGWSSNGKRRKLERPIYQSSVDEDISTFWERVWEEANKLYDLEAVEKIYLMGDGAAWIQSAKEVFPQAEFVLDRFHYMKYVRMAVAGAHNKQGQKLKSAIRFGNCEKARQVIQELIKAAVTPGRKQRILDAWRYIKNNWAAIAALHREEKTISCSGESHISHILSARLSSRPMGWSKDGARHMSYIRVARANGQSIAEEYRRQRQFQPLPVIYIQQEKLERERKKLKETREVLDNIPVLQGPKNYLREALKGLAFA</sequence>
<dbReference type="Pfam" id="PF06782">
    <property type="entry name" value="UPF0236"/>
    <property type="match status" value="1"/>
</dbReference>
<dbReference type="KEGG" id="pth:PTH_2245"/>
<name>A5D002_PELTS</name>
<proteinExistence type="inferred from homology"/>
<gene>
    <name evidence="2" type="ordered locus">PTH_2245</name>
</gene>
<reference evidence="3" key="1">
    <citation type="journal article" date="2008" name="Genome Res.">
        <title>The genome of Pelotomaculum thermopropionicum reveals niche-associated evolution in anaerobic microbiota.</title>
        <authorList>
            <person name="Kosaka T."/>
            <person name="Kato S."/>
            <person name="Shimoyama T."/>
            <person name="Ishii S."/>
            <person name="Abe T."/>
            <person name="Watanabe K."/>
        </authorList>
    </citation>
    <scope>NUCLEOTIDE SEQUENCE [LARGE SCALE GENOMIC DNA]</scope>
    <source>
        <strain evidence="3">DSM 13744 / JCM 10971 / SI</strain>
    </source>
</reference>
<dbReference type="EMBL" id="AP009389">
    <property type="protein sequence ID" value="BAF60426.1"/>
    <property type="molecule type" value="Genomic_DNA"/>
</dbReference>
<dbReference type="InterPro" id="IPR009620">
    <property type="entry name" value="UPF0236"/>
</dbReference>
<evidence type="ECO:0008006" key="4">
    <source>
        <dbReference type="Google" id="ProtNLM"/>
    </source>
</evidence>
<dbReference type="Proteomes" id="UP000006556">
    <property type="component" value="Chromosome"/>
</dbReference>
<accession>A5D002</accession>
<evidence type="ECO:0000313" key="2">
    <source>
        <dbReference type="EMBL" id="BAF60426.1"/>
    </source>
</evidence>
<protein>
    <recommendedName>
        <fullName evidence="4">ISLre2 family transposase</fullName>
    </recommendedName>
</protein>
<dbReference type="eggNOG" id="COG3464">
    <property type="taxonomic scope" value="Bacteria"/>
</dbReference>
<dbReference type="NCBIfam" id="NF033529">
    <property type="entry name" value="transpos_ISLre2"/>
    <property type="match status" value="1"/>
</dbReference>
<dbReference type="HOGENOM" id="CLU_040782_0_1_9"/>
<dbReference type="AlphaFoldDB" id="A5D002"/>
<comment type="similarity">
    <text evidence="1">Belongs to the UPF0236 family.</text>
</comment>
<organism evidence="2 3">
    <name type="scientific">Pelotomaculum thermopropionicum (strain DSM 13744 / JCM 10971 / SI)</name>
    <dbReference type="NCBI Taxonomy" id="370438"/>
    <lineage>
        <taxon>Bacteria</taxon>
        <taxon>Bacillati</taxon>
        <taxon>Bacillota</taxon>
        <taxon>Clostridia</taxon>
        <taxon>Eubacteriales</taxon>
        <taxon>Desulfotomaculaceae</taxon>
        <taxon>Pelotomaculum</taxon>
    </lineage>
</organism>
<keyword evidence="3" id="KW-1185">Reference proteome</keyword>
<dbReference type="STRING" id="370438.PTH_2245"/>
<evidence type="ECO:0000313" key="3">
    <source>
        <dbReference type="Proteomes" id="UP000006556"/>
    </source>
</evidence>
<evidence type="ECO:0000256" key="1">
    <source>
        <dbReference type="ARBA" id="ARBA00006539"/>
    </source>
</evidence>